<reference evidence="1 2" key="1">
    <citation type="submission" date="2018-09" db="EMBL/GenBank/DDBJ databases">
        <title>A high-quality reference genome of wild soybean provides a powerful tool to mine soybean genomes.</title>
        <authorList>
            <person name="Xie M."/>
            <person name="Chung C.Y.L."/>
            <person name="Li M.-W."/>
            <person name="Wong F.-L."/>
            <person name="Chan T.-F."/>
            <person name="Lam H.-M."/>
        </authorList>
    </citation>
    <scope>NUCLEOTIDE SEQUENCE [LARGE SCALE GENOMIC DNA]</scope>
    <source>
        <strain evidence="2">cv. W05</strain>
        <tissue evidence="1">Hypocotyl of etiolated seedlings</tissue>
    </source>
</reference>
<dbReference type="AlphaFoldDB" id="A0A445LQY6"/>
<evidence type="ECO:0000313" key="1">
    <source>
        <dbReference type="EMBL" id="RZC25676.1"/>
    </source>
</evidence>
<organism evidence="1 2">
    <name type="scientific">Glycine soja</name>
    <name type="common">Wild soybean</name>
    <dbReference type="NCBI Taxonomy" id="3848"/>
    <lineage>
        <taxon>Eukaryota</taxon>
        <taxon>Viridiplantae</taxon>
        <taxon>Streptophyta</taxon>
        <taxon>Embryophyta</taxon>
        <taxon>Tracheophyta</taxon>
        <taxon>Spermatophyta</taxon>
        <taxon>Magnoliopsida</taxon>
        <taxon>eudicotyledons</taxon>
        <taxon>Gunneridae</taxon>
        <taxon>Pentapetalae</taxon>
        <taxon>rosids</taxon>
        <taxon>fabids</taxon>
        <taxon>Fabales</taxon>
        <taxon>Fabaceae</taxon>
        <taxon>Papilionoideae</taxon>
        <taxon>50 kb inversion clade</taxon>
        <taxon>NPAAA clade</taxon>
        <taxon>indigoferoid/millettioid clade</taxon>
        <taxon>Phaseoleae</taxon>
        <taxon>Glycine</taxon>
        <taxon>Glycine subgen. Soja</taxon>
    </lineage>
</organism>
<dbReference type="Proteomes" id="UP000289340">
    <property type="component" value="Chromosome 2"/>
</dbReference>
<protein>
    <submittedName>
        <fullName evidence="1">Uncharacterized protein</fullName>
    </submittedName>
</protein>
<comment type="caution">
    <text evidence="1">The sequence shown here is derived from an EMBL/GenBank/DDBJ whole genome shotgun (WGS) entry which is preliminary data.</text>
</comment>
<keyword evidence="2" id="KW-1185">Reference proteome</keyword>
<gene>
    <name evidence="1" type="ORF">D0Y65_004399</name>
</gene>
<dbReference type="EMBL" id="QZWG01000002">
    <property type="protein sequence ID" value="RZC25676.1"/>
    <property type="molecule type" value="Genomic_DNA"/>
</dbReference>
<feature type="non-terminal residue" evidence="1">
    <location>
        <position position="1"/>
    </location>
</feature>
<name>A0A445LQY6_GLYSO</name>
<evidence type="ECO:0000313" key="2">
    <source>
        <dbReference type="Proteomes" id="UP000289340"/>
    </source>
</evidence>
<accession>A0A445LQY6</accession>
<sequence length="160" mass="17809">SIASSADPNVVIEVLNLLLSDAIPDQDIIYVLAGISNEGSETVWRWLKLMAQILLHGTLHATIYEVDKLKIGGGNNLTKIFEARETLEQRVVDAAVPGDQKGSKFFGVLHFEEFIRHLRLKVSNIMYLDSLAGVGLSYSKNTSKYATWDLETRLIPMFSS</sequence>
<proteinExistence type="predicted"/>